<accession>A0AA85IMJ8</accession>
<dbReference type="Pfam" id="PF01699">
    <property type="entry name" value="Na_Ca_ex"/>
    <property type="match status" value="2"/>
</dbReference>
<reference evidence="12" key="2">
    <citation type="submission" date="2023-11" db="UniProtKB">
        <authorList>
            <consortium name="WormBaseParasite"/>
        </authorList>
    </citation>
    <scope>IDENTIFICATION</scope>
</reference>
<dbReference type="PANTHER" id="PTHR12266:SF0">
    <property type="entry name" value="MITOCHONDRIAL SODIUM_CALCIUM EXCHANGER PROTEIN"/>
    <property type="match status" value="1"/>
</dbReference>
<reference evidence="11" key="1">
    <citation type="submission" date="2022-06" db="EMBL/GenBank/DDBJ databases">
        <authorList>
            <person name="Berger JAMES D."/>
            <person name="Berger JAMES D."/>
        </authorList>
    </citation>
    <scope>NUCLEOTIDE SEQUENCE [LARGE SCALE GENOMIC DNA]</scope>
</reference>
<dbReference type="AlphaFoldDB" id="A0AA85IMJ8"/>
<feature type="transmembrane region" description="Helical" evidence="9">
    <location>
        <begin position="864"/>
        <end position="882"/>
    </location>
</feature>
<evidence type="ECO:0000256" key="5">
    <source>
        <dbReference type="ARBA" id="ARBA00022692"/>
    </source>
</evidence>
<feature type="transmembrane region" description="Helical" evidence="9">
    <location>
        <begin position="1000"/>
        <end position="1019"/>
    </location>
</feature>
<proteinExistence type="predicted"/>
<sequence length="1037" mass="116907">MLHKFSLNLSMKTFHLLASLIIFYTFLSYTNGIGFRGNTDTHNIFSDIEGDAPNSSICREMRCSIARYFPGCQFDSGFLQYLVFQYCTFNDRIVPTIFMVFWLILLLGAFATISDSFFSTSLIALARTLRMSQNLAGVTLLAFGNGAPDVFSAVTAITTGDPDAPDEGLGLGFLLGSGLLVNTVTAGLVIFLKPFKMSRRPFLKDTLFYMVAVSWAASILIRRQIYITDAIGFLILYLCYVFTTWASSTYMRRQRSHGTKSILPLCLQRLLAKPLNYLNRNWDKFMQTCKQHCPKFSAIKKLRNKVHFNQFKLSTKANNNNNNKNHIITEDGVKISDRKSPERTIQSPILKVNGTVGTPIDKLKSINPNIHVSDKRMNKRHMIKTPKIEITSPSDEDKTNSYIDNDYNTKDFDNYDDARGVGHEGIKNTESPHFSPRLSDFSVGFLTPMDGVKKRASSMTSTEPITDSRRLSTEHSGLGRGRCRRTQSVIRRRPSTRMSAAGYELSYMVRWIIANRELEEKVLGSRDGDTRRSQKSSQYDQDESQNDQSTQRDLFSRKGSRPGSNLTNAGHLPSPTLSDFSVDDDTMPKSSVSLKRIKLNFQPSDLETGKQFATTGDNIVDKFGHQEGGFQDYENENEIRKLESGEEEDEDLTDEEEEEEVKDECSWLEKWAMQGVWHHFAYYMIPIDVESWHQQSIFSRFLQILQTPIFIIFRLTIPTVLEELADESEQDVYAQQPVDANQQISETTREIVTVLEGKELTFSTNPPESNHESEFDVNKQTETVEVNLEFMHGWCKPLNVFQCLLVPTLWPMLLTANGKCIGLLPIGQSPVPVFCPFLIGGFIIALVVFFTSKWNQPPKLYHRPFFATLGFVTSIIWIYALAHELVNSLETLGIVWEISEAILGLSVMALASSIGDIMANCLLARNGYPRIAYAACLGSPLFNLLLGAGLSYTIKISRAGVGHANLSFTLTQALLFSCLLVVLTLNILTALIGKFKFRRYYGIVLIIVYLIFVTTAILIEVDVIVSPVNWHLATGTE</sequence>
<keyword evidence="4" id="KW-0109">Calcium transport</keyword>
<feature type="domain" description="Sodium/calcium exchanger membrane region" evidence="10">
    <location>
        <begin position="867"/>
        <end position="1017"/>
    </location>
</feature>
<evidence type="ECO:0000256" key="3">
    <source>
        <dbReference type="ARBA" id="ARBA00022449"/>
    </source>
</evidence>
<feature type="transmembrane region" description="Helical" evidence="9">
    <location>
        <begin position="831"/>
        <end position="852"/>
    </location>
</feature>
<evidence type="ECO:0000313" key="11">
    <source>
        <dbReference type="Proteomes" id="UP000050795"/>
    </source>
</evidence>
<dbReference type="GO" id="GO:0006874">
    <property type="term" value="P:intracellular calcium ion homeostasis"/>
    <property type="evidence" value="ECO:0007669"/>
    <property type="project" value="TreeGrafter"/>
</dbReference>
<evidence type="ECO:0000256" key="8">
    <source>
        <dbReference type="SAM" id="MobiDB-lite"/>
    </source>
</evidence>
<dbReference type="GO" id="GO:0005432">
    <property type="term" value="F:calcium:sodium antiporter activity"/>
    <property type="evidence" value="ECO:0007669"/>
    <property type="project" value="TreeGrafter"/>
</dbReference>
<feature type="transmembrane region" description="Helical" evidence="9">
    <location>
        <begin position="931"/>
        <end position="954"/>
    </location>
</feature>
<dbReference type="InterPro" id="IPR044880">
    <property type="entry name" value="NCX_ion-bd_dom_sf"/>
</dbReference>
<keyword evidence="6 9" id="KW-1133">Transmembrane helix</keyword>
<feature type="transmembrane region" description="Helical" evidence="9">
    <location>
        <begin position="231"/>
        <end position="251"/>
    </location>
</feature>
<protein>
    <recommendedName>
        <fullName evidence="10">Sodium/calcium exchanger membrane region domain-containing protein</fullName>
    </recommendedName>
</protein>
<evidence type="ECO:0000256" key="1">
    <source>
        <dbReference type="ARBA" id="ARBA00004141"/>
    </source>
</evidence>
<dbReference type="InterPro" id="IPR051359">
    <property type="entry name" value="CaCA_antiporter"/>
</dbReference>
<feature type="region of interest" description="Disordered" evidence="8">
    <location>
        <begin position="524"/>
        <end position="584"/>
    </location>
</feature>
<feature type="compositionally biased region" description="Acidic residues" evidence="8">
    <location>
        <begin position="645"/>
        <end position="660"/>
    </location>
</feature>
<feature type="transmembrane region" description="Helical" evidence="9">
    <location>
        <begin position="169"/>
        <end position="195"/>
    </location>
</feature>
<feature type="transmembrane region" description="Helical" evidence="9">
    <location>
        <begin position="135"/>
        <end position="157"/>
    </location>
</feature>
<dbReference type="PANTHER" id="PTHR12266">
    <property type="entry name" value="NA+/CA2+ K+ INDEPENDENT EXCHANGER"/>
    <property type="match status" value="1"/>
</dbReference>
<dbReference type="GO" id="GO:0016020">
    <property type="term" value="C:membrane"/>
    <property type="evidence" value="ECO:0007669"/>
    <property type="project" value="UniProtKB-SubCell"/>
</dbReference>
<dbReference type="InterPro" id="IPR004837">
    <property type="entry name" value="NaCa_Exmemb"/>
</dbReference>
<evidence type="ECO:0000256" key="6">
    <source>
        <dbReference type="ARBA" id="ARBA00022989"/>
    </source>
</evidence>
<dbReference type="Proteomes" id="UP000050795">
    <property type="component" value="Unassembled WGS sequence"/>
</dbReference>
<feature type="transmembrane region" description="Helical" evidence="9">
    <location>
        <begin position="93"/>
        <end position="114"/>
    </location>
</feature>
<evidence type="ECO:0000256" key="4">
    <source>
        <dbReference type="ARBA" id="ARBA00022568"/>
    </source>
</evidence>
<evidence type="ECO:0000256" key="7">
    <source>
        <dbReference type="ARBA" id="ARBA00023136"/>
    </source>
</evidence>
<dbReference type="Gene3D" id="1.20.1420.30">
    <property type="entry name" value="NCX, central ion-binding region"/>
    <property type="match status" value="2"/>
</dbReference>
<keyword evidence="3" id="KW-0050">Antiport</keyword>
<organism evidence="11 12">
    <name type="scientific">Trichobilharzia regenti</name>
    <name type="common">Nasal bird schistosome</name>
    <dbReference type="NCBI Taxonomy" id="157069"/>
    <lineage>
        <taxon>Eukaryota</taxon>
        <taxon>Metazoa</taxon>
        <taxon>Spiralia</taxon>
        <taxon>Lophotrochozoa</taxon>
        <taxon>Platyhelminthes</taxon>
        <taxon>Trematoda</taxon>
        <taxon>Digenea</taxon>
        <taxon>Strigeidida</taxon>
        <taxon>Schistosomatoidea</taxon>
        <taxon>Schistosomatidae</taxon>
        <taxon>Trichobilharzia</taxon>
    </lineage>
</organism>
<comment type="subcellular location">
    <subcellularLocation>
        <location evidence="1">Membrane</location>
        <topology evidence="1">Multi-pass membrane protein</topology>
    </subcellularLocation>
</comment>
<evidence type="ECO:0000259" key="10">
    <source>
        <dbReference type="Pfam" id="PF01699"/>
    </source>
</evidence>
<keyword evidence="7 9" id="KW-0472">Membrane</keyword>
<name>A0AA85IMJ8_TRIRE</name>
<feature type="region of interest" description="Disordered" evidence="8">
    <location>
        <begin position="455"/>
        <end position="485"/>
    </location>
</feature>
<evidence type="ECO:0000256" key="2">
    <source>
        <dbReference type="ARBA" id="ARBA00022448"/>
    </source>
</evidence>
<evidence type="ECO:0000256" key="9">
    <source>
        <dbReference type="SAM" id="Phobius"/>
    </source>
</evidence>
<keyword evidence="5 9" id="KW-0812">Transmembrane</keyword>
<keyword evidence="4" id="KW-0106">Calcium</keyword>
<feature type="domain" description="Sodium/calcium exchanger membrane region" evidence="10">
    <location>
        <begin position="100"/>
        <end position="245"/>
    </location>
</feature>
<keyword evidence="4" id="KW-0406">Ion transport</keyword>
<evidence type="ECO:0000313" key="12">
    <source>
        <dbReference type="WBParaSite" id="TREG1_105850.3"/>
    </source>
</evidence>
<feature type="transmembrane region" description="Helical" evidence="9">
    <location>
        <begin position="974"/>
        <end position="993"/>
    </location>
</feature>
<keyword evidence="2" id="KW-0813">Transport</keyword>
<dbReference type="WBParaSite" id="TREG1_105850.3">
    <property type="protein sequence ID" value="TREG1_105850.3"/>
    <property type="gene ID" value="TREG1_105850"/>
</dbReference>
<feature type="region of interest" description="Disordered" evidence="8">
    <location>
        <begin position="623"/>
        <end position="660"/>
    </location>
</feature>
<feature type="transmembrane region" description="Helical" evidence="9">
    <location>
        <begin position="902"/>
        <end position="924"/>
    </location>
</feature>
<keyword evidence="11" id="KW-1185">Reference proteome</keyword>